<organism evidence="1 2">
    <name type="scientific">Limnospira maxima CS-328</name>
    <dbReference type="NCBI Taxonomy" id="513049"/>
    <lineage>
        <taxon>Bacteria</taxon>
        <taxon>Bacillati</taxon>
        <taxon>Cyanobacteriota</taxon>
        <taxon>Cyanophyceae</taxon>
        <taxon>Oscillatoriophycideae</taxon>
        <taxon>Oscillatoriales</taxon>
        <taxon>Sirenicapillariaceae</taxon>
        <taxon>Limnospira</taxon>
    </lineage>
</organism>
<dbReference type="EMBL" id="ABYK01000001">
    <property type="protein sequence ID" value="EDZ97088.1"/>
    <property type="molecule type" value="Genomic_DNA"/>
</dbReference>
<evidence type="ECO:0000313" key="1">
    <source>
        <dbReference type="EMBL" id="EDZ97088.1"/>
    </source>
</evidence>
<evidence type="ECO:0000313" key="2">
    <source>
        <dbReference type="Proteomes" id="UP000004061"/>
    </source>
</evidence>
<dbReference type="Proteomes" id="UP000004061">
    <property type="component" value="Unassembled WGS sequence"/>
</dbReference>
<dbReference type="AlphaFoldDB" id="B5VU75"/>
<reference evidence="1 2" key="1">
    <citation type="journal article" date="2011" name="Appl. Environ. Microbiol.">
        <title>Contribution of a Sodium Ion Gradient to Energy Conservation during Fermentation in the Cyanobacterium Arthrospira (Spirulina) maxima CS-328.</title>
        <authorList>
            <person name="Carrieri D."/>
            <person name="Ananyev G."/>
            <person name="Lenz O."/>
            <person name="Bryant D.A."/>
            <person name="Dismukes G.C."/>
        </authorList>
    </citation>
    <scope>NUCLEOTIDE SEQUENCE [LARGE SCALE GENOMIC DNA]</scope>
    <source>
        <strain evidence="1 2">CS-328</strain>
    </source>
</reference>
<gene>
    <name evidence="1" type="ORF">AmaxDRAFT_0116</name>
</gene>
<protein>
    <submittedName>
        <fullName evidence="1">Uncharacterized protein</fullName>
    </submittedName>
</protein>
<accession>B5VU75</accession>
<sequence>MQLKYRLKLSHLGGFTVEISIVQMIGSDVADRE</sequence>
<proteinExistence type="predicted"/>
<comment type="caution">
    <text evidence="1">The sequence shown here is derived from an EMBL/GenBank/DDBJ whole genome shotgun (WGS) entry which is preliminary data.</text>
</comment>
<name>B5VU75_LIMMA</name>
<keyword evidence="2" id="KW-1185">Reference proteome</keyword>